<comment type="caution">
    <text evidence="1">The sequence shown here is derived from an EMBL/GenBank/DDBJ whole genome shotgun (WGS) entry which is preliminary data.</text>
</comment>
<evidence type="ECO:0000313" key="1">
    <source>
        <dbReference type="EMBL" id="KAF0287596.1"/>
    </source>
</evidence>
<gene>
    <name evidence="1" type="ORF">FJT64_013983</name>
</gene>
<protein>
    <submittedName>
        <fullName evidence="1">Uncharacterized protein</fullName>
    </submittedName>
</protein>
<reference evidence="1 2" key="1">
    <citation type="submission" date="2019-07" db="EMBL/GenBank/DDBJ databases">
        <title>Draft genome assembly of a fouling barnacle, Amphibalanus amphitrite (Darwin, 1854): The first reference genome for Thecostraca.</title>
        <authorList>
            <person name="Kim W."/>
        </authorList>
    </citation>
    <scope>NUCLEOTIDE SEQUENCE [LARGE SCALE GENOMIC DNA]</scope>
    <source>
        <strain evidence="1">SNU_AA5</strain>
        <tissue evidence="1">Soma without cirri and trophi</tissue>
    </source>
</reference>
<sequence>MDVVQSWELGYSMNVNLTFPVDTQTWNATLEFDTELANLEMWSDQLETTDNRAYTVRNTMWDGGTPRRRRGHPVLRGRLPQSDWIVSLRQLLTCWVRFHYICSYDFR</sequence>
<name>A0A6A4UYF2_AMPAM</name>
<dbReference type="AlphaFoldDB" id="A0A6A4UYF2"/>
<accession>A0A6A4UYF2</accession>
<dbReference type="GO" id="GO:0030247">
    <property type="term" value="F:polysaccharide binding"/>
    <property type="evidence" value="ECO:0007669"/>
    <property type="project" value="InterPro"/>
</dbReference>
<dbReference type="EMBL" id="VIIS01002179">
    <property type="protein sequence ID" value="KAF0287596.1"/>
    <property type="molecule type" value="Genomic_DNA"/>
</dbReference>
<dbReference type="Proteomes" id="UP000440578">
    <property type="component" value="Unassembled WGS sequence"/>
</dbReference>
<proteinExistence type="predicted"/>
<dbReference type="GO" id="GO:0004553">
    <property type="term" value="F:hydrolase activity, hydrolyzing O-glycosyl compounds"/>
    <property type="evidence" value="ECO:0007669"/>
    <property type="project" value="InterPro"/>
</dbReference>
<dbReference type="SUPFAM" id="SSF49384">
    <property type="entry name" value="Carbohydrate-binding domain"/>
    <property type="match status" value="1"/>
</dbReference>
<organism evidence="1 2">
    <name type="scientific">Amphibalanus amphitrite</name>
    <name type="common">Striped barnacle</name>
    <name type="synonym">Balanus amphitrite</name>
    <dbReference type="NCBI Taxonomy" id="1232801"/>
    <lineage>
        <taxon>Eukaryota</taxon>
        <taxon>Metazoa</taxon>
        <taxon>Ecdysozoa</taxon>
        <taxon>Arthropoda</taxon>
        <taxon>Crustacea</taxon>
        <taxon>Multicrustacea</taxon>
        <taxon>Cirripedia</taxon>
        <taxon>Thoracica</taxon>
        <taxon>Thoracicalcarea</taxon>
        <taxon>Balanomorpha</taxon>
        <taxon>Balanoidea</taxon>
        <taxon>Balanidae</taxon>
        <taxon>Amphibalaninae</taxon>
        <taxon>Amphibalanus</taxon>
    </lineage>
</organism>
<dbReference type="InterPro" id="IPR008965">
    <property type="entry name" value="CBM2/CBM3_carb-bd_dom_sf"/>
</dbReference>
<evidence type="ECO:0000313" key="2">
    <source>
        <dbReference type="Proteomes" id="UP000440578"/>
    </source>
</evidence>
<keyword evidence="2" id="KW-1185">Reference proteome</keyword>
<dbReference type="InterPro" id="IPR012291">
    <property type="entry name" value="CBM2_carb-bd_dom_sf"/>
</dbReference>
<dbReference type="Gene3D" id="2.60.40.290">
    <property type="match status" value="1"/>
</dbReference>